<proteinExistence type="predicted"/>
<keyword evidence="1" id="KW-0812">Transmembrane</keyword>
<dbReference type="EMBL" id="SOCP01000022">
    <property type="protein sequence ID" value="TDV40676.1"/>
    <property type="molecule type" value="Genomic_DNA"/>
</dbReference>
<dbReference type="RefSeq" id="WP_133908115.1">
    <property type="nucleotide sequence ID" value="NZ_SOCP01000022.1"/>
</dbReference>
<feature type="transmembrane region" description="Helical" evidence="1">
    <location>
        <begin position="142"/>
        <end position="170"/>
    </location>
</feature>
<organism evidence="2 3">
    <name type="scientific">Actinophytocola oryzae</name>
    <dbReference type="NCBI Taxonomy" id="502181"/>
    <lineage>
        <taxon>Bacteria</taxon>
        <taxon>Bacillati</taxon>
        <taxon>Actinomycetota</taxon>
        <taxon>Actinomycetes</taxon>
        <taxon>Pseudonocardiales</taxon>
        <taxon>Pseudonocardiaceae</taxon>
    </lineage>
</organism>
<feature type="transmembrane region" description="Helical" evidence="1">
    <location>
        <begin position="79"/>
        <end position="104"/>
    </location>
</feature>
<keyword evidence="1" id="KW-0472">Membrane</keyword>
<accession>A0A4R7UZY6</accession>
<name>A0A4R7UZY6_9PSEU</name>
<sequence>MSETTRAPAAGFDRRAVEAWFRRRGLPLFVRGDERGSRVLQRAVPSLVFVLVIDPLTTLVTWLLDVPEAELERRMTNTAYVFLLLTVIAVALVVPLLAGLGASAWARRMSHRGRYWLARVVLVLNVVVLPLVEWWTGLRPTVWLSFTIGVGVTLLMLFFVWVGAGSILAWGLRKAFAELGSVWRMATKALPLLVLVVIFAYFSTEVWQIAAALPRWRLWLVVALFGVLGVLFMAARLDEELRKMIDAVAEEKNDDLAAVLEGTPLASSVDGPPIEQEPLAGRERANITLVLFVAQLLQVVVLSVLVFCVLIALGALAIEPAVIDSWLGPGQSRVAGSLFGIELPLSKGLVQVSLFLAAFSGLYFAATAATDQHYRETFFEPLLADVRVSLAARQIYRARRADAS</sequence>
<evidence type="ECO:0000313" key="2">
    <source>
        <dbReference type="EMBL" id="TDV40676.1"/>
    </source>
</evidence>
<feature type="transmembrane region" description="Helical" evidence="1">
    <location>
        <begin position="216"/>
        <end position="235"/>
    </location>
</feature>
<gene>
    <name evidence="2" type="ORF">CLV71_12265</name>
</gene>
<comment type="caution">
    <text evidence="2">The sequence shown here is derived from an EMBL/GenBank/DDBJ whole genome shotgun (WGS) entry which is preliminary data.</text>
</comment>
<feature type="transmembrane region" description="Helical" evidence="1">
    <location>
        <begin position="43"/>
        <end position="64"/>
    </location>
</feature>
<keyword evidence="1" id="KW-1133">Transmembrane helix</keyword>
<dbReference type="OrthoDB" id="5242179at2"/>
<feature type="transmembrane region" description="Helical" evidence="1">
    <location>
        <begin position="190"/>
        <end position="210"/>
    </location>
</feature>
<protein>
    <recommendedName>
        <fullName evidence="4">Integral membrane protein</fullName>
    </recommendedName>
</protein>
<evidence type="ECO:0008006" key="4">
    <source>
        <dbReference type="Google" id="ProtNLM"/>
    </source>
</evidence>
<evidence type="ECO:0000313" key="3">
    <source>
        <dbReference type="Proteomes" id="UP000294927"/>
    </source>
</evidence>
<dbReference type="Proteomes" id="UP000294927">
    <property type="component" value="Unassembled WGS sequence"/>
</dbReference>
<evidence type="ECO:0000256" key="1">
    <source>
        <dbReference type="SAM" id="Phobius"/>
    </source>
</evidence>
<dbReference type="AlphaFoldDB" id="A0A4R7UZY6"/>
<keyword evidence="3" id="KW-1185">Reference proteome</keyword>
<feature type="transmembrane region" description="Helical" evidence="1">
    <location>
        <begin position="289"/>
        <end position="318"/>
    </location>
</feature>
<reference evidence="2 3" key="1">
    <citation type="submission" date="2019-03" db="EMBL/GenBank/DDBJ databases">
        <title>Genomic Encyclopedia of Archaeal and Bacterial Type Strains, Phase II (KMG-II): from individual species to whole genera.</title>
        <authorList>
            <person name="Goeker M."/>
        </authorList>
    </citation>
    <scope>NUCLEOTIDE SEQUENCE [LARGE SCALE GENOMIC DNA]</scope>
    <source>
        <strain evidence="2 3">DSM 45499</strain>
    </source>
</reference>
<feature type="transmembrane region" description="Helical" evidence="1">
    <location>
        <begin position="116"/>
        <end position="136"/>
    </location>
</feature>
<feature type="transmembrane region" description="Helical" evidence="1">
    <location>
        <begin position="348"/>
        <end position="366"/>
    </location>
</feature>